<name>A0ABQ5JUZ9_9EUKA</name>
<gene>
    <name evidence="3" type="ORF">ADUPG1_011269</name>
</gene>
<dbReference type="InterPro" id="IPR012677">
    <property type="entry name" value="Nucleotide-bd_a/b_plait_sf"/>
</dbReference>
<protein>
    <recommendedName>
        <fullName evidence="2">RRM domain-containing protein</fullName>
    </recommendedName>
</protein>
<dbReference type="SUPFAM" id="SSF54928">
    <property type="entry name" value="RNA-binding domain, RBD"/>
    <property type="match status" value="1"/>
</dbReference>
<evidence type="ECO:0000313" key="4">
    <source>
        <dbReference type="Proteomes" id="UP001057375"/>
    </source>
</evidence>
<dbReference type="CDD" id="cd00590">
    <property type="entry name" value="RRM_SF"/>
    <property type="match status" value="1"/>
</dbReference>
<evidence type="ECO:0000256" key="1">
    <source>
        <dbReference type="PROSITE-ProRule" id="PRU00176"/>
    </source>
</evidence>
<dbReference type="Pfam" id="PF00076">
    <property type="entry name" value="RRM_1"/>
    <property type="match status" value="1"/>
</dbReference>
<dbReference type="SMART" id="SM00360">
    <property type="entry name" value="RRM"/>
    <property type="match status" value="1"/>
</dbReference>
<dbReference type="InterPro" id="IPR035979">
    <property type="entry name" value="RBD_domain_sf"/>
</dbReference>
<dbReference type="InterPro" id="IPR000504">
    <property type="entry name" value="RRM_dom"/>
</dbReference>
<dbReference type="EMBL" id="BQXS01011924">
    <property type="protein sequence ID" value="GKT18230.1"/>
    <property type="molecule type" value="Genomic_DNA"/>
</dbReference>
<dbReference type="Proteomes" id="UP001057375">
    <property type="component" value="Unassembled WGS sequence"/>
</dbReference>
<dbReference type="PROSITE" id="PS50102">
    <property type="entry name" value="RRM"/>
    <property type="match status" value="1"/>
</dbReference>
<evidence type="ECO:0000259" key="2">
    <source>
        <dbReference type="PROSITE" id="PS50102"/>
    </source>
</evidence>
<proteinExistence type="predicted"/>
<evidence type="ECO:0000313" key="3">
    <source>
        <dbReference type="EMBL" id="GKT18230.1"/>
    </source>
</evidence>
<comment type="caution">
    <text evidence="3">The sequence shown here is derived from an EMBL/GenBank/DDBJ whole genome shotgun (WGS) entry which is preliminary data.</text>
</comment>
<organism evidence="3 4">
    <name type="scientific">Aduncisulcus paluster</name>
    <dbReference type="NCBI Taxonomy" id="2918883"/>
    <lineage>
        <taxon>Eukaryota</taxon>
        <taxon>Metamonada</taxon>
        <taxon>Carpediemonas-like organisms</taxon>
        <taxon>Aduncisulcus</taxon>
    </lineage>
</organism>
<accession>A0ABQ5JUZ9</accession>
<keyword evidence="4" id="KW-1185">Reference proteome</keyword>
<keyword evidence="1" id="KW-0694">RNA-binding</keyword>
<dbReference type="Gene3D" id="3.30.70.330">
    <property type="match status" value="1"/>
</dbReference>
<feature type="domain" description="RRM" evidence="2">
    <location>
        <begin position="218"/>
        <end position="299"/>
    </location>
</feature>
<reference evidence="3" key="1">
    <citation type="submission" date="2022-03" db="EMBL/GenBank/DDBJ databases">
        <title>Draft genome sequence of Aduncisulcus paluster, a free-living microaerophilic Fornicata.</title>
        <authorList>
            <person name="Yuyama I."/>
            <person name="Kume K."/>
            <person name="Tamura T."/>
            <person name="Inagaki Y."/>
            <person name="Hashimoto T."/>
        </authorList>
    </citation>
    <scope>NUCLEOTIDE SEQUENCE</scope>
    <source>
        <strain evidence="3">NY0171</strain>
    </source>
</reference>
<sequence>MGKKRNSSSKAFFKLVKKRASPVDDDDLVFNFTRKVTFFKLVKKRASPVDDDDLVFNFTRKVSIPEQDLAKKSKKTSLKSLHLDAKKEIEEPKPVKKIEEDYIPIGTKATLVTPPAEREIIFELAKDALKEAAIKGVTFKDIRLGNRRSFIDLSFQKKVSGGDEKLSILDSFRKLGTKVKVDESADEIPDPKKFLWTNDKDKIKDVIFFEIPSPRDLSTVFLGGTGKRSQKEVEEVLSEFEVFPTETRIVKRRDGKSKGFAYLQFKSREDAISCVETMHTKYDFTADLLIGGRKKSANK</sequence>